<evidence type="ECO:0000256" key="1">
    <source>
        <dbReference type="ARBA" id="ARBA00004651"/>
    </source>
</evidence>
<dbReference type="Gene3D" id="1.10.3720.10">
    <property type="entry name" value="MetI-like"/>
    <property type="match status" value="1"/>
</dbReference>
<evidence type="ECO:0000313" key="11">
    <source>
        <dbReference type="Proteomes" id="UP000430146"/>
    </source>
</evidence>
<keyword evidence="11" id="KW-1185">Reference proteome</keyword>
<feature type="region of interest" description="Disordered" evidence="8">
    <location>
        <begin position="1"/>
        <end position="32"/>
    </location>
</feature>
<dbReference type="CDD" id="cd06261">
    <property type="entry name" value="TM_PBP2"/>
    <property type="match status" value="1"/>
</dbReference>
<dbReference type="OrthoDB" id="7274389at2"/>
<accession>A0A5S9P5Q0</accession>
<dbReference type="GO" id="GO:0005886">
    <property type="term" value="C:plasma membrane"/>
    <property type="evidence" value="ECO:0007669"/>
    <property type="project" value="UniProtKB-SubCell"/>
</dbReference>
<keyword evidence="2 7" id="KW-0813">Transport</keyword>
<protein>
    <submittedName>
        <fullName evidence="10">Bicarbonate transport system permease protein CmpB</fullName>
    </submittedName>
</protein>
<evidence type="ECO:0000256" key="8">
    <source>
        <dbReference type="SAM" id="MobiDB-lite"/>
    </source>
</evidence>
<keyword evidence="4 7" id="KW-0812">Transmembrane</keyword>
<feature type="transmembrane region" description="Helical" evidence="7">
    <location>
        <begin position="132"/>
        <end position="154"/>
    </location>
</feature>
<dbReference type="InterPro" id="IPR000515">
    <property type="entry name" value="MetI-like"/>
</dbReference>
<comment type="subcellular location">
    <subcellularLocation>
        <location evidence="1 7">Cell membrane</location>
        <topology evidence="1 7">Multi-pass membrane protein</topology>
    </subcellularLocation>
</comment>
<evidence type="ECO:0000256" key="2">
    <source>
        <dbReference type="ARBA" id="ARBA00022448"/>
    </source>
</evidence>
<dbReference type="GO" id="GO:0055085">
    <property type="term" value="P:transmembrane transport"/>
    <property type="evidence" value="ECO:0007669"/>
    <property type="project" value="InterPro"/>
</dbReference>
<dbReference type="AlphaFoldDB" id="A0A5S9P5Q0"/>
<keyword evidence="3" id="KW-1003">Cell membrane</keyword>
<dbReference type="PANTHER" id="PTHR30151:SF20">
    <property type="entry name" value="ABC TRANSPORTER PERMEASE PROTEIN HI_0355-RELATED"/>
    <property type="match status" value="1"/>
</dbReference>
<evidence type="ECO:0000256" key="4">
    <source>
        <dbReference type="ARBA" id="ARBA00022692"/>
    </source>
</evidence>
<evidence type="ECO:0000256" key="7">
    <source>
        <dbReference type="RuleBase" id="RU363032"/>
    </source>
</evidence>
<evidence type="ECO:0000256" key="3">
    <source>
        <dbReference type="ARBA" id="ARBA00022475"/>
    </source>
</evidence>
<dbReference type="PROSITE" id="PS50928">
    <property type="entry name" value="ABC_TM1"/>
    <property type="match status" value="1"/>
</dbReference>
<evidence type="ECO:0000256" key="5">
    <source>
        <dbReference type="ARBA" id="ARBA00022989"/>
    </source>
</evidence>
<dbReference type="EMBL" id="CACSIP010000006">
    <property type="protein sequence ID" value="CAA0098721.1"/>
    <property type="molecule type" value="Genomic_DNA"/>
</dbReference>
<evidence type="ECO:0000256" key="6">
    <source>
        <dbReference type="ARBA" id="ARBA00023136"/>
    </source>
</evidence>
<dbReference type="Proteomes" id="UP000430146">
    <property type="component" value="Unassembled WGS sequence"/>
</dbReference>
<feature type="transmembrane region" description="Helical" evidence="7">
    <location>
        <begin position="160"/>
        <end position="179"/>
    </location>
</feature>
<dbReference type="InterPro" id="IPR035906">
    <property type="entry name" value="MetI-like_sf"/>
</dbReference>
<feature type="transmembrane region" description="Helical" evidence="7">
    <location>
        <begin position="200"/>
        <end position="226"/>
    </location>
</feature>
<reference evidence="10 11" key="1">
    <citation type="submission" date="2019-11" db="EMBL/GenBank/DDBJ databases">
        <authorList>
            <person name="Holert J."/>
        </authorList>
    </citation>
    <scope>NUCLEOTIDE SEQUENCE [LARGE SCALE GENOMIC DNA]</scope>
    <source>
        <strain evidence="10">BC8_1</strain>
    </source>
</reference>
<organism evidence="10 11">
    <name type="scientific">Mycolicibacterium vanbaalenii</name>
    <name type="common">Mycobacterium vanbaalenii</name>
    <dbReference type="NCBI Taxonomy" id="110539"/>
    <lineage>
        <taxon>Bacteria</taxon>
        <taxon>Bacillati</taxon>
        <taxon>Actinomycetota</taxon>
        <taxon>Actinomycetes</taxon>
        <taxon>Mycobacteriales</taxon>
        <taxon>Mycobacteriaceae</taxon>
        <taxon>Mycolicibacterium</taxon>
    </lineage>
</organism>
<keyword evidence="6 7" id="KW-0472">Membrane</keyword>
<feature type="transmembrane region" description="Helical" evidence="7">
    <location>
        <begin position="36"/>
        <end position="57"/>
    </location>
</feature>
<evidence type="ECO:0000313" key="10">
    <source>
        <dbReference type="EMBL" id="CAA0098721.1"/>
    </source>
</evidence>
<gene>
    <name evidence="10" type="primary">cmpB_1</name>
    <name evidence="10" type="ORF">AELLOGFF_03164</name>
</gene>
<feature type="transmembrane region" description="Helical" evidence="7">
    <location>
        <begin position="256"/>
        <end position="277"/>
    </location>
</feature>
<evidence type="ECO:0000259" key="9">
    <source>
        <dbReference type="PROSITE" id="PS50928"/>
    </source>
</evidence>
<sequence>MTAASTKSFAAADDLPTEAVSSSGEPPRPPRRGHRFGTLALSAGSTVALILLFTAFAELGSRAGWWNDHVLPAPSVIFAELGGLLTEPQFWLDARRTGIEVAAAILFGCLLGFAAGLLFWKIPLLGRVFEPYLVSFYAVPLVLFYPVMIVLVGINAMSVIILATIMAAIPMALNTAVGLNQMPPVYMKLARSLRTSPQQTLFAIAIPAAGPYIVAGLRLAVVYALIGTIAMEFTTAQAGLGYRIRYLYEIFDNIAMFAYIVVVLLLSCLLTIALAAVERVLLRGRNA</sequence>
<dbReference type="SUPFAM" id="SSF161098">
    <property type="entry name" value="MetI-like"/>
    <property type="match status" value="1"/>
</dbReference>
<dbReference type="Pfam" id="PF00528">
    <property type="entry name" value="BPD_transp_1"/>
    <property type="match status" value="1"/>
</dbReference>
<comment type="similarity">
    <text evidence="7">Belongs to the binding-protein-dependent transport system permease family.</text>
</comment>
<proteinExistence type="inferred from homology"/>
<keyword evidence="5 7" id="KW-1133">Transmembrane helix</keyword>
<dbReference type="RefSeq" id="WP_159229517.1">
    <property type="nucleotide sequence ID" value="NZ_CACSIP010000006.1"/>
</dbReference>
<name>A0A5S9P5Q0_MYCVN</name>
<feature type="transmembrane region" description="Helical" evidence="7">
    <location>
        <begin position="101"/>
        <end position="120"/>
    </location>
</feature>
<feature type="domain" description="ABC transmembrane type-1" evidence="9">
    <location>
        <begin position="94"/>
        <end position="274"/>
    </location>
</feature>
<dbReference type="PANTHER" id="PTHR30151">
    <property type="entry name" value="ALKANE SULFONATE ABC TRANSPORTER-RELATED, MEMBRANE SUBUNIT"/>
    <property type="match status" value="1"/>
</dbReference>